<dbReference type="RefSeq" id="XP_052150323.1">
    <property type="nucleotide sequence ID" value="XM_052294363.1"/>
</dbReference>
<dbReference type="Gene3D" id="1.25.40.10">
    <property type="entry name" value="Tetratricopeptide repeat domain"/>
    <property type="match status" value="3"/>
</dbReference>
<dbReference type="PANTHER" id="PTHR47932">
    <property type="entry name" value="ATPASE EXPRESSION PROTEIN 3"/>
    <property type="match status" value="1"/>
</dbReference>
<dbReference type="HOGENOM" id="CLU_002706_49_0_1"/>
<dbReference type="Pfam" id="PF01535">
    <property type="entry name" value="PPR"/>
    <property type="match status" value="3"/>
</dbReference>
<dbReference type="PANTHER" id="PTHR47932:SF62">
    <property type="entry name" value="EXPRESSED PROTEIN"/>
    <property type="match status" value="1"/>
</dbReference>
<sequence>MLRPVRHSVQRLCSTSTSAAAAAADANNPPPATFLAAAATAAANILGAPRYESRLLSLLPGDLLFHPACVRLTLSHLLPSPDPSLRFLRFLSSHLPAAPDAAPAEPEHEHEHEPPLLPGVDGFLIQLWPPDAADAAEVLASRLGIHPSLRALNFAMRSALRAARPDLVFRLFSAFSSSPDFPGDAATVAFLVRACSAEGRPLDGLRLLRDGARRGVPPQLDAVADLVAAFSAAANFGKVSETLHLMIAAGSVPDTVIYQRIIHGLFAHKMGSEALRVFNEIKLRGYNVDAVTYTTAIDGLCKMGCIDEARQIWNEMVDKGMEPNEYAYCSLVAYYCKAGDFEMARKVYDEMLGKGLKESTVSCNILVTGFCTHGRVDEALGMFEEMVKKGIEHDVITYNILIQGLCKAGRLSEAIQVYEQLLSSGLEPSVSTFTPLIDTMCEEGQVDAAVELLKVMHAKGLEPLARINDSIINGFCKARRPEDGMAWLAGMLKKNLKPREHTFNSLVELLSSSGRVDDALLVLNTMFKIGHELGSLACTMLVEQLCTGKLCYSHELENILVANK</sequence>
<feature type="repeat" description="PPR" evidence="3">
    <location>
        <begin position="184"/>
        <end position="218"/>
    </location>
</feature>
<keyword evidence="5" id="KW-1185">Reference proteome</keyword>
<feature type="repeat" description="PPR" evidence="3">
    <location>
        <begin position="254"/>
        <end position="288"/>
    </location>
</feature>
<dbReference type="Pfam" id="PF13041">
    <property type="entry name" value="PPR_2"/>
    <property type="match status" value="2"/>
</dbReference>
<dbReference type="RefSeq" id="XP_052150325.1">
    <property type="nucleotide sequence ID" value="XM_052294365.1"/>
</dbReference>
<evidence type="ECO:0000256" key="2">
    <source>
        <dbReference type="ARBA" id="ARBA00022946"/>
    </source>
</evidence>
<dbReference type="EnsemblPlants" id="ORGLA03G0172900.1">
    <property type="protein sequence ID" value="ORGLA03G0172900.1"/>
    <property type="gene ID" value="ORGLA03G0172900"/>
</dbReference>
<dbReference type="NCBIfam" id="TIGR00756">
    <property type="entry name" value="PPR"/>
    <property type="match status" value="7"/>
</dbReference>
<dbReference type="AlphaFoldDB" id="I1PBI3"/>
<evidence type="ECO:0008006" key="6">
    <source>
        <dbReference type="Google" id="ProtNLM"/>
    </source>
</evidence>
<dbReference type="eggNOG" id="KOG4197">
    <property type="taxonomic scope" value="Eukaryota"/>
</dbReference>
<feature type="repeat" description="PPR" evidence="3">
    <location>
        <begin position="499"/>
        <end position="533"/>
    </location>
</feature>
<dbReference type="InterPro" id="IPR002885">
    <property type="entry name" value="PPR_rpt"/>
</dbReference>
<evidence type="ECO:0000313" key="5">
    <source>
        <dbReference type="Proteomes" id="UP000007306"/>
    </source>
</evidence>
<keyword evidence="1" id="KW-0677">Repeat</keyword>
<gene>
    <name evidence="4" type="primary">LOC127768732</name>
</gene>
<feature type="repeat" description="PPR" evidence="3">
    <location>
        <begin position="359"/>
        <end position="393"/>
    </location>
</feature>
<evidence type="ECO:0000313" key="4">
    <source>
        <dbReference type="EnsemblPlants" id="ORGLA03G0172900.1"/>
    </source>
</evidence>
<reference evidence="4" key="1">
    <citation type="submission" date="2015-06" db="UniProtKB">
        <authorList>
            <consortium name="EnsemblPlants"/>
        </authorList>
    </citation>
    <scope>IDENTIFICATION</scope>
</reference>
<dbReference type="InterPro" id="IPR011990">
    <property type="entry name" value="TPR-like_helical_dom_sf"/>
</dbReference>
<name>I1PBI3_ORYGL</name>
<dbReference type="RefSeq" id="XP_052150322.1">
    <property type="nucleotide sequence ID" value="XM_052294362.1"/>
</dbReference>
<evidence type="ECO:0000256" key="3">
    <source>
        <dbReference type="PROSITE-ProRule" id="PRU00708"/>
    </source>
</evidence>
<dbReference type="RefSeq" id="XP_052150326.1">
    <property type="nucleotide sequence ID" value="XM_052294366.1"/>
</dbReference>
<reference evidence="4 5" key="2">
    <citation type="submission" date="2018-04" db="EMBL/GenBank/DDBJ databases">
        <title>OglaRS2 (Oryza glaberrima Reference Sequence Version 2).</title>
        <authorList>
            <person name="Zhang J."/>
            <person name="Kudrna D."/>
            <person name="Lee S."/>
            <person name="Talag J."/>
            <person name="Rajasekar S."/>
            <person name="Wing R.A."/>
        </authorList>
    </citation>
    <scope>NUCLEOTIDE SEQUENCE [LARGE SCALE GENOMIC DNA]</scope>
    <source>
        <strain evidence="4 5">cv. IRGC 96717</strain>
    </source>
</reference>
<feature type="repeat" description="PPR" evidence="3">
    <location>
        <begin position="394"/>
        <end position="428"/>
    </location>
</feature>
<dbReference type="Pfam" id="PF12854">
    <property type="entry name" value="PPR_1"/>
    <property type="match status" value="1"/>
</dbReference>
<dbReference type="RefSeq" id="XP_052150320.1">
    <property type="nucleotide sequence ID" value="XM_052294360.1"/>
</dbReference>
<dbReference type="GeneID" id="127768732"/>
<dbReference type="SUPFAM" id="SSF81901">
    <property type="entry name" value="HCP-like"/>
    <property type="match status" value="1"/>
</dbReference>
<accession>I1PBI3</accession>
<organism evidence="4 5">
    <name type="scientific">Oryza glaberrima</name>
    <name type="common">African rice</name>
    <dbReference type="NCBI Taxonomy" id="4538"/>
    <lineage>
        <taxon>Eukaryota</taxon>
        <taxon>Viridiplantae</taxon>
        <taxon>Streptophyta</taxon>
        <taxon>Embryophyta</taxon>
        <taxon>Tracheophyta</taxon>
        <taxon>Spermatophyta</taxon>
        <taxon>Magnoliopsida</taxon>
        <taxon>Liliopsida</taxon>
        <taxon>Poales</taxon>
        <taxon>Poaceae</taxon>
        <taxon>BOP clade</taxon>
        <taxon>Oryzoideae</taxon>
        <taxon>Oryzeae</taxon>
        <taxon>Oryzinae</taxon>
        <taxon>Oryza</taxon>
    </lineage>
</organism>
<dbReference type="KEGG" id="ogl:127768732"/>
<protein>
    <recommendedName>
        <fullName evidence="6">Pentacotripeptide-repeat region of PRORP domain-containing protein</fullName>
    </recommendedName>
</protein>
<dbReference type="Proteomes" id="UP000007306">
    <property type="component" value="Chromosome 3"/>
</dbReference>
<feature type="repeat" description="PPR" evidence="3">
    <location>
        <begin position="324"/>
        <end position="358"/>
    </location>
</feature>
<dbReference type="STRING" id="4538.I1PBI3"/>
<feature type="repeat" description="PPR" evidence="3">
    <location>
        <begin position="289"/>
        <end position="323"/>
    </location>
</feature>
<dbReference type="Gramene" id="ORGLA03G0172900.1">
    <property type="protein sequence ID" value="ORGLA03G0172900.1"/>
    <property type="gene ID" value="ORGLA03G0172900"/>
</dbReference>
<dbReference type="OMA" id="RFFHWLC"/>
<evidence type="ECO:0000256" key="1">
    <source>
        <dbReference type="ARBA" id="ARBA00022737"/>
    </source>
</evidence>
<keyword evidence="2" id="KW-0809">Transit peptide</keyword>
<feature type="repeat" description="PPR" evidence="3">
    <location>
        <begin position="429"/>
        <end position="463"/>
    </location>
</feature>
<proteinExistence type="predicted"/>
<dbReference type="RefSeq" id="XP_052150324.1">
    <property type="nucleotide sequence ID" value="XM_052294364.1"/>
</dbReference>
<dbReference type="GO" id="GO:0003729">
    <property type="term" value="F:mRNA binding"/>
    <property type="evidence" value="ECO:0007669"/>
    <property type="project" value="TreeGrafter"/>
</dbReference>
<dbReference type="PROSITE" id="PS51375">
    <property type="entry name" value="PPR"/>
    <property type="match status" value="8"/>
</dbReference>